<feature type="domain" description="Ketoreductase" evidence="3">
    <location>
        <begin position="8"/>
        <end position="182"/>
    </location>
</feature>
<protein>
    <submittedName>
        <fullName evidence="4">SDR family oxidoreductase</fullName>
    </submittedName>
</protein>
<dbReference type="CDD" id="cd05233">
    <property type="entry name" value="SDR_c"/>
    <property type="match status" value="1"/>
</dbReference>
<evidence type="ECO:0000313" key="5">
    <source>
        <dbReference type="Proteomes" id="UP000320244"/>
    </source>
</evidence>
<dbReference type="EMBL" id="VCQV01000006">
    <property type="protein sequence ID" value="TWP37421.1"/>
    <property type="molecule type" value="Genomic_DNA"/>
</dbReference>
<proteinExistence type="inferred from homology"/>
<dbReference type="Proteomes" id="UP000320244">
    <property type="component" value="Unassembled WGS sequence"/>
</dbReference>
<reference evidence="4 5" key="2">
    <citation type="submission" date="2019-08" db="EMBL/GenBank/DDBJ databases">
        <title>Jejuicoccus antrihumi gen. nov., sp. nov., a new member of the family Dermacoccaceae isolated from a cave.</title>
        <authorList>
            <person name="Schumann P."/>
            <person name="Kim I.S."/>
        </authorList>
    </citation>
    <scope>NUCLEOTIDE SEQUENCE [LARGE SCALE GENOMIC DNA]</scope>
    <source>
        <strain evidence="4 5">C5-26</strain>
    </source>
</reference>
<comment type="similarity">
    <text evidence="1">Belongs to the short-chain dehydrogenases/reductases (SDR) family.</text>
</comment>
<dbReference type="NCBIfam" id="NF006073">
    <property type="entry name" value="PRK08219.1"/>
    <property type="match status" value="1"/>
</dbReference>
<evidence type="ECO:0000256" key="1">
    <source>
        <dbReference type="ARBA" id="ARBA00006484"/>
    </source>
</evidence>
<dbReference type="PROSITE" id="PS00061">
    <property type="entry name" value="ADH_SHORT"/>
    <property type="match status" value="1"/>
</dbReference>
<sequence length="232" mass="24438">MSDDAGLPVVLVTGANRGIGRAVAVDLATDHRLLIGGRDADEVQQVCAQLSSAQPFVADLADEQATARAAGSVQRVDAVVHSAGMLGSGLAGDLSRTDWRRVLELNVIAVADLTRLLLPQLRERKGTVVLINSGSGLSSTAGGGLYAASKFALRAYADALREEERAHGVRVSSIHPGRVATDMQQELNNFEGRDYDESRYLTPESVAAAVRLAITAPRGATVEMLSVRPGPN</sequence>
<name>A0A563E5F4_9MICO</name>
<evidence type="ECO:0000259" key="3">
    <source>
        <dbReference type="SMART" id="SM00822"/>
    </source>
</evidence>
<dbReference type="InterPro" id="IPR057326">
    <property type="entry name" value="KR_dom"/>
</dbReference>
<dbReference type="Pfam" id="PF00106">
    <property type="entry name" value="adh_short"/>
    <property type="match status" value="1"/>
</dbReference>
<evidence type="ECO:0000313" key="4">
    <source>
        <dbReference type="EMBL" id="TWP37421.1"/>
    </source>
</evidence>
<dbReference type="GO" id="GO:0016491">
    <property type="term" value="F:oxidoreductase activity"/>
    <property type="evidence" value="ECO:0007669"/>
    <property type="project" value="UniProtKB-KW"/>
</dbReference>
<dbReference type="AlphaFoldDB" id="A0A563E5F4"/>
<dbReference type="GO" id="GO:0016020">
    <property type="term" value="C:membrane"/>
    <property type="evidence" value="ECO:0007669"/>
    <property type="project" value="TreeGrafter"/>
</dbReference>
<dbReference type="PRINTS" id="PR00081">
    <property type="entry name" value="GDHRDH"/>
</dbReference>
<dbReference type="RefSeq" id="WP_146315942.1">
    <property type="nucleotide sequence ID" value="NZ_VCQV01000006.1"/>
</dbReference>
<dbReference type="InterPro" id="IPR020904">
    <property type="entry name" value="Sc_DH/Rdtase_CS"/>
</dbReference>
<dbReference type="PANTHER" id="PTHR44196:SF1">
    <property type="entry name" value="DEHYDROGENASE_REDUCTASE SDR FAMILY MEMBER 7B"/>
    <property type="match status" value="1"/>
</dbReference>
<dbReference type="SUPFAM" id="SSF51735">
    <property type="entry name" value="NAD(P)-binding Rossmann-fold domains"/>
    <property type="match status" value="1"/>
</dbReference>
<keyword evidence="5" id="KW-1185">Reference proteome</keyword>
<gene>
    <name evidence="4" type="ORF">FGL98_06650</name>
</gene>
<evidence type="ECO:0000256" key="2">
    <source>
        <dbReference type="ARBA" id="ARBA00023002"/>
    </source>
</evidence>
<dbReference type="PANTHER" id="PTHR44196">
    <property type="entry name" value="DEHYDROGENASE/REDUCTASE SDR FAMILY MEMBER 7B"/>
    <property type="match status" value="1"/>
</dbReference>
<organism evidence="4 5">
    <name type="scientific">Leekyejoonella antrihumi</name>
    <dbReference type="NCBI Taxonomy" id="1660198"/>
    <lineage>
        <taxon>Bacteria</taxon>
        <taxon>Bacillati</taxon>
        <taxon>Actinomycetota</taxon>
        <taxon>Actinomycetes</taxon>
        <taxon>Micrococcales</taxon>
        <taxon>Dermacoccaceae</taxon>
        <taxon>Leekyejoonella</taxon>
    </lineage>
</organism>
<dbReference type="Gene3D" id="3.40.50.720">
    <property type="entry name" value="NAD(P)-binding Rossmann-like Domain"/>
    <property type="match status" value="1"/>
</dbReference>
<accession>A0A563E5F4</accession>
<reference evidence="4 5" key="1">
    <citation type="submission" date="2019-05" db="EMBL/GenBank/DDBJ databases">
        <authorList>
            <person name="Lee S.D."/>
        </authorList>
    </citation>
    <scope>NUCLEOTIDE SEQUENCE [LARGE SCALE GENOMIC DNA]</scope>
    <source>
        <strain evidence="4 5">C5-26</strain>
    </source>
</reference>
<dbReference type="SMART" id="SM00822">
    <property type="entry name" value="PKS_KR"/>
    <property type="match status" value="1"/>
</dbReference>
<dbReference type="InterPro" id="IPR002347">
    <property type="entry name" value="SDR_fam"/>
</dbReference>
<keyword evidence="2" id="KW-0560">Oxidoreductase</keyword>
<dbReference type="InterPro" id="IPR036291">
    <property type="entry name" value="NAD(P)-bd_dom_sf"/>
</dbReference>
<dbReference type="OrthoDB" id="158573at2"/>
<comment type="caution">
    <text evidence="4">The sequence shown here is derived from an EMBL/GenBank/DDBJ whole genome shotgun (WGS) entry which is preliminary data.</text>
</comment>